<feature type="transmembrane region" description="Helical" evidence="1">
    <location>
        <begin position="141"/>
        <end position="167"/>
    </location>
</feature>
<gene>
    <name evidence="2" type="ORF">QSP1433_LOCUS10827</name>
</gene>
<keyword evidence="1" id="KW-0812">Transmembrane</keyword>
<sequence>MDSQECSLCQSEPWLGVAGLCIVDQAYTSAREEPECICPGGYNGMDDWEFYDDCHVNVVLQKRVWIVCISFSMLVIVVGIIGLAIFARKQSTAREAGCKSRLCTKTRLSILIMFLCIVYSGSALVYYIPYLFGIYKFDNVWYQQAGLVLGTSTFFVGLWVYFYLWYVNLPKLQVYSKLFGVDTILARRPKLIKWMTIAKVCIILFGNLTLQLILTLLAGSVFKHHVSANSLFLIWLAVLAIDFALFSLWLLRALKLFFKEMLAIAENSDKLCHISPEVLQLLLQKMRFVQVVIVIFTCVFVANLLMTCFHEVWRKYMFLFINMNAFVGLVLCLVFEIYFIHLVATTASSDNDRVGQEASSIEDIMTGCNTDNFESGLVVYE</sequence>
<reference evidence="2" key="1">
    <citation type="submission" date="2021-01" db="EMBL/GenBank/DDBJ databases">
        <authorList>
            <person name="Corre E."/>
            <person name="Pelletier E."/>
            <person name="Niang G."/>
            <person name="Scheremetjew M."/>
            <person name="Finn R."/>
            <person name="Kale V."/>
            <person name="Holt S."/>
            <person name="Cochrane G."/>
            <person name="Meng A."/>
            <person name="Brown T."/>
            <person name="Cohen L."/>
        </authorList>
    </citation>
    <scope>NUCLEOTIDE SEQUENCE</scope>
    <source>
        <strain evidence="2">NY070348D</strain>
    </source>
</reference>
<feature type="transmembrane region" description="Helical" evidence="1">
    <location>
        <begin position="318"/>
        <end position="339"/>
    </location>
</feature>
<accession>A0A7S2S6G6</accession>
<dbReference type="AlphaFoldDB" id="A0A7S2S6G6"/>
<evidence type="ECO:0000313" key="2">
    <source>
        <dbReference type="EMBL" id="CAD9690990.1"/>
    </source>
</evidence>
<proteinExistence type="predicted"/>
<keyword evidence="1" id="KW-1133">Transmembrane helix</keyword>
<feature type="transmembrane region" description="Helical" evidence="1">
    <location>
        <begin position="108"/>
        <end position="129"/>
    </location>
</feature>
<feature type="transmembrane region" description="Helical" evidence="1">
    <location>
        <begin position="197"/>
        <end position="219"/>
    </location>
</feature>
<dbReference type="EMBL" id="HBHK01017197">
    <property type="protein sequence ID" value="CAD9690990.1"/>
    <property type="molecule type" value="Transcribed_RNA"/>
</dbReference>
<evidence type="ECO:0000256" key="1">
    <source>
        <dbReference type="SAM" id="Phobius"/>
    </source>
</evidence>
<name>A0A7S2S6G6_9STRA</name>
<feature type="transmembrane region" description="Helical" evidence="1">
    <location>
        <begin position="64"/>
        <end position="87"/>
    </location>
</feature>
<feature type="transmembrane region" description="Helical" evidence="1">
    <location>
        <begin position="288"/>
        <end position="306"/>
    </location>
</feature>
<protein>
    <submittedName>
        <fullName evidence="2">Uncharacterized protein</fullName>
    </submittedName>
</protein>
<keyword evidence="1" id="KW-0472">Membrane</keyword>
<feature type="transmembrane region" description="Helical" evidence="1">
    <location>
        <begin position="231"/>
        <end position="251"/>
    </location>
</feature>
<organism evidence="2">
    <name type="scientific">Mucochytrium quahogii</name>
    <dbReference type="NCBI Taxonomy" id="96639"/>
    <lineage>
        <taxon>Eukaryota</taxon>
        <taxon>Sar</taxon>
        <taxon>Stramenopiles</taxon>
        <taxon>Bigyra</taxon>
        <taxon>Labyrinthulomycetes</taxon>
        <taxon>Thraustochytrida</taxon>
        <taxon>Thraustochytriidae</taxon>
        <taxon>Mucochytrium</taxon>
    </lineage>
</organism>